<accession>A0A380TMC6</accession>
<sequence length="494" mass="54085">MQDASRLGCAGFEILGLLTLCGLYILTWGSGEPALATLVNLLGAFCYGALLTAGAWRTLRVSTNAIWTPLFWFRFTAATFYGLGAMVTFIAPDQTVASILGWYAYTQEELLKVNLLNAAATLVLLLAVRVMGGLLALWLERRPDKHGAAGWAALPAVDLPQCASVFLGVGLFVRYFLELPHQFAMLDFVLPGIVMQLRNFAYVGLFIAFVLAFRGFRSWAMVASGILAAEALVSLLTFGKQDTLVTLLMPVLAAFTVSHSRRALALGLVGLLAVYVAIKPVSDFGRVEIQRMRGNITQATLSERFEILARFSYADAEADAQAHVPMAWLARLNYAGPQAFALSLRERGIEATSFERAYYALIPRLLWPDKPLVTALGSEITYLARGFNTSSTGISIFAEAYWNHGVLGVVLWTIHAGIVYLVYAAYAFRVMRSRSYWFLPVVLLGILSGYTHSADFVPTFIGGAAQAIVIHFALKLAASWLARLTLRPTDERLA</sequence>
<feature type="transmembrane region" description="Helical" evidence="1">
    <location>
        <begin position="115"/>
        <end position="139"/>
    </location>
</feature>
<proteinExistence type="predicted"/>
<feature type="transmembrane region" description="Helical" evidence="1">
    <location>
        <begin position="259"/>
        <end position="278"/>
    </location>
</feature>
<dbReference type="EMBL" id="UIDG01000651">
    <property type="protein sequence ID" value="SUS08921.1"/>
    <property type="molecule type" value="Genomic_DNA"/>
</dbReference>
<feature type="transmembrane region" description="Helical" evidence="1">
    <location>
        <begin position="151"/>
        <end position="176"/>
    </location>
</feature>
<feature type="transmembrane region" description="Helical" evidence="1">
    <location>
        <begin position="460"/>
        <end position="482"/>
    </location>
</feature>
<evidence type="ECO:0000313" key="2">
    <source>
        <dbReference type="EMBL" id="SUS08921.1"/>
    </source>
</evidence>
<reference evidence="2" key="1">
    <citation type="submission" date="2018-07" db="EMBL/GenBank/DDBJ databases">
        <authorList>
            <person name="Quirk P.G."/>
            <person name="Krulwich T.A."/>
        </authorList>
    </citation>
    <scope>NUCLEOTIDE SEQUENCE</scope>
</reference>
<evidence type="ECO:0008006" key="3">
    <source>
        <dbReference type="Google" id="ProtNLM"/>
    </source>
</evidence>
<feature type="transmembrane region" description="Helical" evidence="1">
    <location>
        <begin position="38"/>
        <end position="59"/>
    </location>
</feature>
<keyword evidence="1" id="KW-0472">Membrane</keyword>
<keyword evidence="1" id="KW-1133">Transmembrane helix</keyword>
<feature type="transmembrane region" description="Helical" evidence="1">
    <location>
        <begin position="409"/>
        <end position="428"/>
    </location>
</feature>
<gene>
    <name evidence="2" type="ORF">DF3PB_950011</name>
</gene>
<feature type="transmembrane region" description="Helical" evidence="1">
    <location>
        <begin position="7"/>
        <end position="26"/>
    </location>
</feature>
<feature type="transmembrane region" description="Helical" evidence="1">
    <location>
        <begin position="71"/>
        <end position="91"/>
    </location>
</feature>
<feature type="transmembrane region" description="Helical" evidence="1">
    <location>
        <begin position="188"/>
        <end position="212"/>
    </location>
</feature>
<dbReference type="AlphaFoldDB" id="A0A380TMC6"/>
<feature type="transmembrane region" description="Helical" evidence="1">
    <location>
        <begin position="219"/>
        <end position="239"/>
    </location>
</feature>
<evidence type="ECO:0000256" key="1">
    <source>
        <dbReference type="SAM" id="Phobius"/>
    </source>
</evidence>
<name>A0A380TMC6_9ZZZZ</name>
<protein>
    <recommendedName>
        <fullName evidence="3">O-antigen polysaccharide polymerase Wzy</fullName>
    </recommendedName>
</protein>
<keyword evidence="1" id="KW-0812">Transmembrane</keyword>
<organism evidence="2">
    <name type="scientific">metagenome</name>
    <dbReference type="NCBI Taxonomy" id="256318"/>
    <lineage>
        <taxon>unclassified sequences</taxon>
        <taxon>metagenomes</taxon>
    </lineage>
</organism>